<organism evidence="1 2">
    <name type="scientific">Dendrobium thyrsiflorum</name>
    <name type="common">Pinecone-like raceme dendrobium</name>
    <name type="synonym">Orchid</name>
    <dbReference type="NCBI Taxonomy" id="117978"/>
    <lineage>
        <taxon>Eukaryota</taxon>
        <taxon>Viridiplantae</taxon>
        <taxon>Streptophyta</taxon>
        <taxon>Embryophyta</taxon>
        <taxon>Tracheophyta</taxon>
        <taxon>Spermatophyta</taxon>
        <taxon>Magnoliopsida</taxon>
        <taxon>Liliopsida</taxon>
        <taxon>Asparagales</taxon>
        <taxon>Orchidaceae</taxon>
        <taxon>Epidendroideae</taxon>
        <taxon>Malaxideae</taxon>
        <taxon>Dendrobiinae</taxon>
        <taxon>Dendrobium</taxon>
    </lineage>
</organism>
<gene>
    <name evidence="1" type="ORF">M5K25_013793</name>
</gene>
<reference evidence="1 2" key="1">
    <citation type="journal article" date="2024" name="Plant Biotechnol. J.">
        <title>Dendrobium thyrsiflorum genome and its molecular insights into genes involved in important horticultural traits.</title>
        <authorList>
            <person name="Chen B."/>
            <person name="Wang J.Y."/>
            <person name="Zheng P.J."/>
            <person name="Li K.L."/>
            <person name="Liang Y.M."/>
            <person name="Chen X.F."/>
            <person name="Zhang C."/>
            <person name="Zhao X."/>
            <person name="He X."/>
            <person name="Zhang G.Q."/>
            <person name="Liu Z.J."/>
            <person name="Xu Q."/>
        </authorList>
    </citation>
    <scope>NUCLEOTIDE SEQUENCE [LARGE SCALE GENOMIC DNA]</scope>
    <source>
        <strain evidence="1">GZMU011</strain>
    </source>
</reference>
<accession>A0ABD0UV15</accession>
<keyword evidence="2" id="KW-1185">Reference proteome</keyword>
<dbReference type="AlphaFoldDB" id="A0ABD0UV15"/>
<name>A0ABD0UV15_DENTH</name>
<protein>
    <submittedName>
        <fullName evidence="1">Uncharacterized protein</fullName>
    </submittedName>
</protein>
<evidence type="ECO:0000313" key="1">
    <source>
        <dbReference type="EMBL" id="KAL0916295.1"/>
    </source>
</evidence>
<dbReference type="Proteomes" id="UP001552299">
    <property type="component" value="Unassembled WGS sequence"/>
</dbReference>
<evidence type="ECO:0000313" key="2">
    <source>
        <dbReference type="Proteomes" id="UP001552299"/>
    </source>
</evidence>
<dbReference type="EMBL" id="JANQDX010000011">
    <property type="protein sequence ID" value="KAL0916295.1"/>
    <property type="molecule type" value="Genomic_DNA"/>
</dbReference>
<proteinExistence type="predicted"/>
<sequence length="66" mass="7650">MADPEQDHEFVYNEQGHADILNSPFFDINSEVDQTVEEYVERIVFTLATAIDDQLSFVQWQLVSKS</sequence>
<comment type="caution">
    <text evidence="1">The sequence shown here is derived from an EMBL/GenBank/DDBJ whole genome shotgun (WGS) entry which is preliminary data.</text>
</comment>